<dbReference type="EMBL" id="CP003261">
    <property type="protein sequence ID" value="AGK98522.1"/>
    <property type="molecule type" value="Genomic_DNA"/>
</dbReference>
<evidence type="ECO:0000313" key="3">
    <source>
        <dbReference type="Proteomes" id="UP000013523"/>
    </source>
</evidence>
<dbReference type="InterPro" id="IPR018631">
    <property type="entry name" value="AAA-ATPase-like_dom"/>
</dbReference>
<dbReference type="OrthoDB" id="5486659at2"/>
<organism evidence="2 3">
    <name type="scientific">Clostridium pasteurianum BC1</name>
    <dbReference type="NCBI Taxonomy" id="86416"/>
    <lineage>
        <taxon>Bacteria</taxon>
        <taxon>Bacillati</taxon>
        <taxon>Bacillota</taxon>
        <taxon>Clostridia</taxon>
        <taxon>Eubacteriales</taxon>
        <taxon>Clostridiaceae</taxon>
        <taxon>Clostridium</taxon>
    </lineage>
</organism>
<dbReference type="RefSeq" id="WP_015616805.1">
    <property type="nucleotide sequence ID" value="NC_021182.1"/>
</dbReference>
<dbReference type="STRING" id="86416.Clopa_3746"/>
<sequence length="518" mass="61094">MSRKFNTTGVCIPHLHYMVDISNKLDKIEGMVRSGEYFVINRPRQYGKTTTMYMLEQDLKEEYLILSISFEGIGDKVFESESEFSVSFLKILAKAAKYQDKEISKFILELVNGVNNFELLSESITDLVEESKKEVVLLVDEVDKSSNNQLFLSFLGMLRNKFLLRQQGKDRTFHSVILAGVYDIKNLKLKIRDDYEKKYNSPWNIATNFKVDMSFNAEEIATMLKEYSKDKNISINVKEISEKIYFYTSGYPFLVSRLCEIVDDNLLLDSKSAWGSENINKAVKQLLQESNTLFDDLIKNIENNNELREYIFDLTIYATEKTFNIHNPLIDLGIVFGYFKNLDGRVKISNRIFEQMLYNYFSSKLENKTDMSNYNFRENFIINNKLDFKNIVLRFQQFMKEQYSSIDSKFIVREGRLLFLAFIKPIINGVGSDFKEVQVSEEKRLDIVITYLQNKYLVELKIWRGQEYHKKGLKQLYDYMDIQELNASYLVVYDFNKSKEYKNEKLIYKDKEIFIVWV</sequence>
<dbReference type="SUPFAM" id="SSF52540">
    <property type="entry name" value="P-loop containing nucleoside triphosphate hydrolases"/>
    <property type="match status" value="1"/>
</dbReference>
<proteinExistence type="predicted"/>
<dbReference type="eggNOG" id="COG1672">
    <property type="taxonomic scope" value="Bacteria"/>
</dbReference>
<feature type="domain" description="AAA-ATPase-like" evidence="1">
    <location>
        <begin position="58"/>
        <end position="185"/>
    </location>
</feature>
<dbReference type="Proteomes" id="UP000013523">
    <property type="component" value="Chromosome"/>
</dbReference>
<name>R4K5U4_CLOPA</name>
<dbReference type="KEGG" id="cpas:Clopa_3746"/>
<keyword evidence="3" id="KW-1185">Reference proteome</keyword>
<evidence type="ECO:0000313" key="2">
    <source>
        <dbReference type="EMBL" id="AGK98522.1"/>
    </source>
</evidence>
<dbReference type="HOGENOM" id="CLU_040147_1_0_9"/>
<accession>R4K5U4</accession>
<dbReference type="Gene3D" id="3.40.50.300">
    <property type="entry name" value="P-loop containing nucleotide triphosphate hydrolases"/>
    <property type="match status" value="1"/>
</dbReference>
<reference evidence="2 3" key="1">
    <citation type="submission" date="2012-01" db="EMBL/GenBank/DDBJ databases">
        <title>Complete sequence of chromosome of Clostridium pasteurianum BC1.</title>
        <authorList>
            <consortium name="US DOE Joint Genome Institute"/>
            <person name="Lucas S."/>
            <person name="Han J."/>
            <person name="Lapidus A."/>
            <person name="Cheng J.-F."/>
            <person name="Goodwin L."/>
            <person name="Pitluck S."/>
            <person name="Peters L."/>
            <person name="Mikhailova N."/>
            <person name="Teshima H."/>
            <person name="Detter J.C."/>
            <person name="Han C."/>
            <person name="Tapia R."/>
            <person name="Land M."/>
            <person name="Hauser L."/>
            <person name="Kyrpides N."/>
            <person name="Ivanova N."/>
            <person name="Pagani I."/>
            <person name="Dunn J."/>
            <person name="Taghavi S."/>
            <person name="Francis A."/>
            <person name="van der Lelie D."/>
            <person name="Woyke T."/>
        </authorList>
    </citation>
    <scope>NUCLEOTIDE SEQUENCE [LARGE SCALE GENOMIC DNA]</scope>
    <source>
        <strain evidence="2 3">BC1</strain>
    </source>
</reference>
<dbReference type="AlphaFoldDB" id="R4K5U4"/>
<dbReference type="Pfam" id="PF09820">
    <property type="entry name" value="AAA-ATPase_like"/>
    <property type="match status" value="1"/>
</dbReference>
<gene>
    <name evidence="2" type="ORF">Clopa_3746</name>
</gene>
<protein>
    <submittedName>
        <fullName evidence="2">Putative AAA-ATPase</fullName>
    </submittedName>
</protein>
<evidence type="ECO:0000259" key="1">
    <source>
        <dbReference type="Pfam" id="PF09820"/>
    </source>
</evidence>
<dbReference type="InterPro" id="IPR027417">
    <property type="entry name" value="P-loop_NTPase"/>
</dbReference>
<dbReference type="PATRIC" id="fig|86416.3.peg.3744"/>